<evidence type="ECO:0000256" key="2">
    <source>
        <dbReference type="ARBA" id="ARBA00022692"/>
    </source>
</evidence>
<keyword evidence="2 5" id="KW-0812">Transmembrane</keyword>
<reference evidence="7 8" key="1">
    <citation type="journal article" date="2016" name="Nat. Commun.">
        <title>Thousands of microbial genomes shed light on interconnected biogeochemical processes in an aquifer system.</title>
        <authorList>
            <person name="Anantharaman K."/>
            <person name="Brown C.T."/>
            <person name="Hug L.A."/>
            <person name="Sharon I."/>
            <person name="Castelle C.J."/>
            <person name="Probst A.J."/>
            <person name="Thomas B.C."/>
            <person name="Singh A."/>
            <person name="Wilkins M.J."/>
            <person name="Karaoz U."/>
            <person name="Brodie E.L."/>
            <person name="Williams K.H."/>
            <person name="Hubbard S.S."/>
            <person name="Banfield J.F."/>
        </authorList>
    </citation>
    <scope>NUCLEOTIDE SEQUENCE [LARGE SCALE GENOMIC DNA]</scope>
</reference>
<dbReference type="InterPro" id="IPR051533">
    <property type="entry name" value="WaaL-like"/>
</dbReference>
<feature type="transmembrane region" description="Helical" evidence="5">
    <location>
        <begin position="319"/>
        <end position="342"/>
    </location>
</feature>
<evidence type="ECO:0000256" key="3">
    <source>
        <dbReference type="ARBA" id="ARBA00022989"/>
    </source>
</evidence>
<comment type="caution">
    <text evidence="7">The sequence shown here is derived from an EMBL/GenBank/DDBJ whole genome shotgun (WGS) entry which is preliminary data.</text>
</comment>
<feature type="transmembrane region" description="Helical" evidence="5">
    <location>
        <begin position="166"/>
        <end position="191"/>
    </location>
</feature>
<evidence type="ECO:0000256" key="5">
    <source>
        <dbReference type="SAM" id="Phobius"/>
    </source>
</evidence>
<feature type="domain" description="O-antigen ligase-related" evidence="6">
    <location>
        <begin position="202"/>
        <end position="335"/>
    </location>
</feature>
<dbReference type="InterPro" id="IPR007016">
    <property type="entry name" value="O-antigen_ligase-rel_domated"/>
</dbReference>
<dbReference type="PANTHER" id="PTHR37422:SF13">
    <property type="entry name" value="LIPOPOLYSACCHARIDE BIOSYNTHESIS PROTEIN PA4999-RELATED"/>
    <property type="match status" value="1"/>
</dbReference>
<comment type="subcellular location">
    <subcellularLocation>
        <location evidence="1">Membrane</location>
        <topology evidence="1">Multi-pass membrane protein</topology>
    </subcellularLocation>
</comment>
<dbReference type="Proteomes" id="UP000176198">
    <property type="component" value="Unassembled WGS sequence"/>
</dbReference>
<sequence>MDKSKILALTEKLLFGYLLLFPFGQLLALKANIFGVNLRVHPTDLIILPFIVVFISKGIFYPKFSGYLKTLGVLGAFSLALSLAFLSPERVTIGAFYFLRIVSYSALLLAVYNLVRVKVEYKRTLFLAIIVVCLEVAIFGLIQYFFLPDLRFLFFFGWDDHLYRLAGAFLDPGFTAIILATGALLALCLFLEEKSKAIFWIMTLLFISLLLTYSRAGFLAFSVGLLVIFLKTKKGVATLLGVGLLVSLFLLPRPEGYGVRLERTHSIVSRLQNYQETLLIFRKSPVFGVGFNNMCAARAKILGDSQLDSHACSGADSSLLLILATGGTVGLVLVLYFLVGVLKSLDNSIYSLGFLASLSALIVNSQFINSLIYPWVMGIMAILGGLALSKPSKGKMLP</sequence>
<evidence type="ECO:0000256" key="4">
    <source>
        <dbReference type="ARBA" id="ARBA00023136"/>
    </source>
</evidence>
<feature type="transmembrane region" description="Helical" evidence="5">
    <location>
        <begin position="93"/>
        <end position="112"/>
    </location>
</feature>
<feature type="transmembrane region" description="Helical" evidence="5">
    <location>
        <begin position="198"/>
        <end position="229"/>
    </location>
</feature>
<gene>
    <name evidence="7" type="ORF">A2115_00295</name>
</gene>
<evidence type="ECO:0000256" key="1">
    <source>
        <dbReference type="ARBA" id="ARBA00004141"/>
    </source>
</evidence>
<dbReference type="STRING" id="1802471.A2115_00295"/>
<proteinExistence type="predicted"/>
<dbReference type="GO" id="GO:0016020">
    <property type="term" value="C:membrane"/>
    <property type="evidence" value="ECO:0007669"/>
    <property type="project" value="UniProtKB-SubCell"/>
</dbReference>
<organism evidence="7 8">
    <name type="scientific">Candidatus Woesebacteria bacterium GWA1_41_8</name>
    <dbReference type="NCBI Taxonomy" id="1802471"/>
    <lineage>
        <taxon>Bacteria</taxon>
        <taxon>Candidatus Woeseibacteriota</taxon>
    </lineage>
</organism>
<feature type="transmembrane region" description="Helical" evidence="5">
    <location>
        <begin position="67"/>
        <end position="87"/>
    </location>
</feature>
<dbReference type="AlphaFoldDB" id="A0A1F7WGA7"/>
<protein>
    <recommendedName>
        <fullName evidence="6">O-antigen ligase-related domain-containing protein</fullName>
    </recommendedName>
</protein>
<evidence type="ECO:0000259" key="6">
    <source>
        <dbReference type="Pfam" id="PF04932"/>
    </source>
</evidence>
<name>A0A1F7WGA7_9BACT</name>
<feature type="transmembrane region" description="Helical" evidence="5">
    <location>
        <begin position="124"/>
        <end position="146"/>
    </location>
</feature>
<dbReference type="Pfam" id="PF04932">
    <property type="entry name" value="Wzy_C"/>
    <property type="match status" value="1"/>
</dbReference>
<dbReference type="EMBL" id="MGFJ01000036">
    <property type="protein sequence ID" value="OGM01876.1"/>
    <property type="molecule type" value="Genomic_DNA"/>
</dbReference>
<dbReference type="PANTHER" id="PTHR37422">
    <property type="entry name" value="TEICHURONIC ACID BIOSYNTHESIS PROTEIN TUAE"/>
    <property type="match status" value="1"/>
</dbReference>
<evidence type="ECO:0000313" key="7">
    <source>
        <dbReference type="EMBL" id="OGM01876.1"/>
    </source>
</evidence>
<keyword evidence="3 5" id="KW-1133">Transmembrane helix</keyword>
<accession>A0A1F7WGA7</accession>
<evidence type="ECO:0000313" key="8">
    <source>
        <dbReference type="Proteomes" id="UP000176198"/>
    </source>
</evidence>
<keyword evidence="4 5" id="KW-0472">Membrane</keyword>
<feature type="transmembrane region" description="Helical" evidence="5">
    <location>
        <begin position="371"/>
        <end position="389"/>
    </location>
</feature>
<feature type="transmembrane region" description="Helical" evidence="5">
    <location>
        <begin position="235"/>
        <end position="251"/>
    </location>
</feature>